<dbReference type="SUPFAM" id="SSF81593">
    <property type="entry name" value="Nucleotidyltransferase substrate binding subunit/domain"/>
    <property type="match status" value="1"/>
</dbReference>
<reference evidence="1 2" key="1">
    <citation type="submission" date="2019-01" db="EMBL/GenBank/DDBJ databases">
        <title>Insights into ecological role of a new deltaproteobacterial order Candidatus Sinidesulfobacterales (Sva0485) by metagenomics and metatranscriptomics.</title>
        <authorList>
            <person name="Tan S."/>
            <person name="Liu J."/>
            <person name="Fang Y."/>
            <person name="Hedlund B."/>
            <person name="Lian Z.-H."/>
            <person name="Huang L.-Y."/>
            <person name="Li J.-T."/>
            <person name="Huang L.-N."/>
            <person name="Li W.-J."/>
            <person name="Jiang H.-C."/>
            <person name="Dong H.-L."/>
            <person name="Shu W.-S."/>
        </authorList>
    </citation>
    <scope>NUCLEOTIDE SEQUENCE [LARGE SCALE GENOMIC DNA]</scope>
    <source>
        <strain evidence="1">AP4</strain>
    </source>
</reference>
<name>A0A520XGQ1_9DELT</name>
<dbReference type="EMBL" id="SHMQ01000001">
    <property type="protein sequence ID" value="RZV40350.1"/>
    <property type="molecule type" value="Genomic_DNA"/>
</dbReference>
<evidence type="ECO:0000313" key="2">
    <source>
        <dbReference type="Proteomes" id="UP000322454"/>
    </source>
</evidence>
<comment type="caution">
    <text evidence="1">The sequence shown here is derived from an EMBL/GenBank/DDBJ whole genome shotgun (WGS) entry which is preliminary data.</text>
</comment>
<protein>
    <recommendedName>
        <fullName evidence="3">DUF86 domain-containing protein</fullName>
    </recommendedName>
</protein>
<organism evidence="1 2">
    <name type="scientific">Candidatus Acidulodesulfobacterium acidiphilum</name>
    <dbReference type="NCBI Taxonomy" id="2597224"/>
    <lineage>
        <taxon>Bacteria</taxon>
        <taxon>Deltaproteobacteria</taxon>
        <taxon>Candidatus Acidulodesulfobacterales</taxon>
        <taxon>Candidatus Acidulodesulfobacterium</taxon>
    </lineage>
</organism>
<dbReference type="Proteomes" id="UP000322454">
    <property type="component" value="Unassembled WGS sequence"/>
</dbReference>
<dbReference type="Gene3D" id="1.20.120.330">
    <property type="entry name" value="Nucleotidyltransferases domain 2"/>
    <property type="match status" value="1"/>
</dbReference>
<accession>A0A520XGQ1</accession>
<sequence>MLEETLEIIDINIKRAESDYKEIKSWNALMPQFFDDDNKRRVIDSFIFRFIKIQDLMGEKLFKEVLASLGEYKRNMSFIDILDKMEKLEIIDSADKWNDYRELRNGLSHEYPLNEEEIVKDIKLATTVFEDICNVYLNIIKYLKNKKIIS</sequence>
<dbReference type="AlphaFoldDB" id="A0A520XGQ1"/>
<evidence type="ECO:0000313" key="1">
    <source>
        <dbReference type="EMBL" id="RZV40350.1"/>
    </source>
</evidence>
<gene>
    <name evidence="1" type="ORF">EVJ48_00050</name>
</gene>
<proteinExistence type="predicted"/>
<evidence type="ECO:0008006" key="3">
    <source>
        <dbReference type="Google" id="ProtNLM"/>
    </source>
</evidence>